<evidence type="ECO:0000256" key="1">
    <source>
        <dbReference type="SAM" id="MobiDB-lite"/>
    </source>
</evidence>
<evidence type="ECO:0000256" key="2">
    <source>
        <dbReference type="SAM" id="Phobius"/>
    </source>
</evidence>
<organism evidence="3 4">
    <name type="scientific">Caerostris extrusa</name>
    <name type="common">Bark spider</name>
    <name type="synonym">Caerostris bankana</name>
    <dbReference type="NCBI Taxonomy" id="172846"/>
    <lineage>
        <taxon>Eukaryota</taxon>
        <taxon>Metazoa</taxon>
        <taxon>Ecdysozoa</taxon>
        <taxon>Arthropoda</taxon>
        <taxon>Chelicerata</taxon>
        <taxon>Arachnida</taxon>
        <taxon>Araneae</taxon>
        <taxon>Araneomorphae</taxon>
        <taxon>Entelegynae</taxon>
        <taxon>Araneoidea</taxon>
        <taxon>Araneidae</taxon>
        <taxon>Caerostris</taxon>
    </lineage>
</organism>
<proteinExistence type="predicted"/>
<dbReference type="EMBL" id="BPLR01002997">
    <property type="protein sequence ID" value="GIX80069.1"/>
    <property type="molecule type" value="Genomic_DNA"/>
</dbReference>
<feature type="transmembrane region" description="Helical" evidence="2">
    <location>
        <begin position="64"/>
        <end position="81"/>
    </location>
</feature>
<comment type="caution">
    <text evidence="3">The sequence shown here is derived from an EMBL/GenBank/DDBJ whole genome shotgun (WGS) entry which is preliminary data.</text>
</comment>
<accession>A0AAV4N9C7</accession>
<feature type="region of interest" description="Disordered" evidence="1">
    <location>
        <begin position="1"/>
        <end position="42"/>
    </location>
</feature>
<name>A0AAV4N9C7_CAEEX</name>
<feature type="compositionally biased region" description="Low complexity" evidence="1">
    <location>
        <begin position="16"/>
        <end position="25"/>
    </location>
</feature>
<keyword evidence="2" id="KW-0812">Transmembrane</keyword>
<feature type="compositionally biased region" description="Polar residues" evidence="1">
    <location>
        <begin position="1"/>
        <end position="15"/>
    </location>
</feature>
<keyword evidence="2" id="KW-1133">Transmembrane helix</keyword>
<gene>
    <name evidence="3" type="ORF">CEXT_412931</name>
</gene>
<dbReference type="AlphaFoldDB" id="A0AAV4N9C7"/>
<keyword evidence="2" id="KW-0472">Membrane</keyword>
<evidence type="ECO:0000313" key="3">
    <source>
        <dbReference type="EMBL" id="GIX80069.1"/>
    </source>
</evidence>
<feature type="compositionally biased region" description="Basic and acidic residues" evidence="1">
    <location>
        <begin position="26"/>
        <end position="42"/>
    </location>
</feature>
<keyword evidence="4" id="KW-1185">Reference proteome</keyword>
<protein>
    <submittedName>
        <fullName evidence="3">Uncharacterized protein</fullName>
    </submittedName>
</protein>
<dbReference type="Proteomes" id="UP001054945">
    <property type="component" value="Unassembled WGS sequence"/>
</dbReference>
<evidence type="ECO:0000313" key="4">
    <source>
        <dbReference type="Proteomes" id="UP001054945"/>
    </source>
</evidence>
<sequence length="135" mass="15096">MSLATRPSQVGNSFGSSSHSLSHSLSLKERNEDRKEKSSADEKAFFSSKAVIFFKMSSKNCDKLIIILLLVILPAVYADSIDWRDHMEDAFGDEGQTAGFNLIQRHRGPDPQFYQKVVMKYRLSFSASKLGAGVF</sequence>
<reference evidence="3 4" key="1">
    <citation type="submission" date="2021-06" db="EMBL/GenBank/DDBJ databases">
        <title>Caerostris extrusa draft genome.</title>
        <authorList>
            <person name="Kono N."/>
            <person name="Arakawa K."/>
        </authorList>
    </citation>
    <scope>NUCLEOTIDE SEQUENCE [LARGE SCALE GENOMIC DNA]</scope>
</reference>